<proteinExistence type="predicted"/>
<feature type="region of interest" description="Disordered" evidence="1">
    <location>
        <begin position="15"/>
        <end position="49"/>
    </location>
</feature>
<reference evidence="2 3" key="1">
    <citation type="journal article" date="2024" name="Microbiol. Resour. Announc.">
        <title>Genome annotations for the ascomycete fungi Trichoderma harzianum, Trichoderma aggressivum, and Purpureocillium lilacinum.</title>
        <authorList>
            <person name="Beijen E.P.W."/>
            <person name="Ohm R.A."/>
        </authorList>
    </citation>
    <scope>NUCLEOTIDE SEQUENCE [LARGE SCALE GENOMIC DNA]</scope>
    <source>
        <strain evidence="2 3">CBS 150709</strain>
    </source>
</reference>
<evidence type="ECO:0000313" key="2">
    <source>
        <dbReference type="EMBL" id="KAK4092710.1"/>
    </source>
</evidence>
<dbReference type="EMBL" id="JAWRVI010000007">
    <property type="protein sequence ID" value="KAK4092710.1"/>
    <property type="molecule type" value="Genomic_DNA"/>
</dbReference>
<evidence type="ECO:0000313" key="3">
    <source>
        <dbReference type="Proteomes" id="UP001287286"/>
    </source>
</evidence>
<dbReference type="Proteomes" id="UP001287286">
    <property type="component" value="Unassembled WGS sequence"/>
</dbReference>
<feature type="region of interest" description="Disordered" evidence="1">
    <location>
        <begin position="98"/>
        <end position="145"/>
    </location>
</feature>
<evidence type="ECO:0000256" key="1">
    <source>
        <dbReference type="SAM" id="MobiDB-lite"/>
    </source>
</evidence>
<sequence>MGAAAEQKIHVHIALVPPVSASTDRTSRPPPSSVPEPKKPPGPVSSGDTQTARLAASLRRLATAKTISSDIISSHSTKHVPTAADMAHEADTHAHIHTHTHLDTHHPSTKEPQPARLSRAGRHNTCDRRPHNDEAQPGPPRTGGPLRPCGPGHWCARICASLPSHVLSSTLGRRPRIKLRVQYERAVTSHSSRATSILISDPAQLCSARLPVPGPPPPLSPFPPFSPPLSLCSVLSVIPQNTRAPIILRCNPVHLSSFLLSSAKRKETLATAIMPVEQQQMPQEPAPAAALPTTTESRTSSEQPVREDPRFPFYPPTVQHPFEVVYLGTRAGWELPWLRRRSVMPMLGVERPGRTVAGLAGPIAGTNRAAIVPSSPTSPPLRATQTLPRNFASSSLFIFVLTPTDWFRPVASRRAHEGRRLGAPARRRRRRGRLLRHVRGPVLLRVPRVLLLSGGVGWDDDDELREHHGRGFQTNLSWWTLHGVEGTIAEKVTA</sequence>
<name>A0ABR0C912_PURLI</name>
<organism evidence="2 3">
    <name type="scientific">Purpureocillium lilacinum</name>
    <name type="common">Paecilomyces lilacinus</name>
    <dbReference type="NCBI Taxonomy" id="33203"/>
    <lineage>
        <taxon>Eukaryota</taxon>
        <taxon>Fungi</taxon>
        <taxon>Dikarya</taxon>
        <taxon>Ascomycota</taxon>
        <taxon>Pezizomycotina</taxon>
        <taxon>Sordariomycetes</taxon>
        <taxon>Hypocreomycetidae</taxon>
        <taxon>Hypocreales</taxon>
        <taxon>Ophiocordycipitaceae</taxon>
        <taxon>Purpureocillium</taxon>
    </lineage>
</organism>
<feature type="compositionally biased region" description="Basic and acidic residues" evidence="1">
    <location>
        <begin position="124"/>
        <end position="134"/>
    </location>
</feature>
<feature type="compositionally biased region" description="Low complexity" evidence="1">
    <location>
        <begin position="279"/>
        <end position="296"/>
    </location>
</feature>
<accession>A0ABR0C912</accession>
<feature type="compositionally biased region" description="Basic and acidic residues" evidence="1">
    <location>
        <begin position="98"/>
        <end position="109"/>
    </location>
</feature>
<protein>
    <submittedName>
        <fullName evidence="2">Uncharacterized protein</fullName>
    </submittedName>
</protein>
<comment type="caution">
    <text evidence="2">The sequence shown here is derived from an EMBL/GenBank/DDBJ whole genome shotgun (WGS) entry which is preliminary data.</text>
</comment>
<gene>
    <name evidence="2" type="ORF">Purlil1_2635</name>
</gene>
<keyword evidence="3" id="KW-1185">Reference proteome</keyword>
<feature type="region of interest" description="Disordered" evidence="1">
    <location>
        <begin position="279"/>
        <end position="312"/>
    </location>
</feature>